<proteinExistence type="predicted"/>
<dbReference type="OrthoDB" id="1658281at2759"/>
<dbReference type="EMBL" id="JAAMPC010000006">
    <property type="protein sequence ID" value="KAG2309592.1"/>
    <property type="molecule type" value="Genomic_DNA"/>
</dbReference>
<dbReference type="AlphaFoldDB" id="A0A8X8ARG1"/>
<accession>A0A8X8ARG1</accession>
<evidence type="ECO:0000313" key="2">
    <source>
        <dbReference type="Proteomes" id="UP000886595"/>
    </source>
</evidence>
<name>A0A8X8ARG1_BRACI</name>
<sequence>MKPRAEPEEIVLADWAINRWENGDIVEAASERIRQDYDKGQLELVLKMGVLCSHQAEEVRPDMATVVKILDGVSELPYNLLDVVRTEKLGRWYEMYGNVLDVEVTMDSGGNLTITEPLTSRGTVKSGY</sequence>
<evidence type="ECO:0000313" key="1">
    <source>
        <dbReference type="EMBL" id="KAG2309592.1"/>
    </source>
</evidence>
<dbReference type="Gene3D" id="1.10.510.10">
    <property type="entry name" value="Transferase(Phosphotransferase) domain 1"/>
    <property type="match status" value="1"/>
</dbReference>
<protein>
    <submittedName>
        <fullName evidence="1">Uncharacterized protein</fullName>
    </submittedName>
</protein>
<comment type="caution">
    <text evidence="1">The sequence shown here is derived from an EMBL/GenBank/DDBJ whole genome shotgun (WGS) entry which is preliminary data.</text>
</comment>
<gene>
    <name evidence="1" type="ORF">Bca52824_029340</name>
</gene>
<organism evidence="1 2">
    <name type="scientific">Brassica carinata</name>
    <name type="common">Ethiopian mustard</name>
    <name type="synonym">Abyssinian cabbage</name>
    <dbReference type="NCBI Taxonomy" id="52824"/>
    <lineage>
        <taxon>Eukaryota</taxon>
        <taxon>Viridiplantae</taxon>
        <taxon>Streptophyta</taxon>
        <taxon>Embryophyta</taxon>
        <taxon>Tracheophyta</taxon>
        <taxon>Spermatophyta</taxon>
        <taxon>Magnoliopsida</taxon>
        <taxon>eudicotyledons</taxon>
        <taxon>Gunneridae</taxon>
        <taxon>Pentapetalae</taxon>
        <taxon>rosids</taxon>
        <taxon>malvids</taxon>
        <taxon>Brassicales</taxon>
        <taxon>Brassicaceae</taxon>
        <taxon>Brassiceae</taxon>
        <taxon>Brassica</taxon>
    </lineage>
</organism>
<dbReference type="Proteomes" id="UP000886595">
    <property type="component" value="Unassembled WGS sequence"/>
</dbReference>
<keyword evidence="2" id="KW-1185">Reference proteome</keyword>
<reference evidence="1 2" key="1">
    <citation type="submission" date="2020-02" db="EMBL/GenBank/DDBJ databases">
        <authorList>
            <person name="Ma Q."/>
            <person name="Huang Y."/>
            <person name="Song X."/>
            <person name="Pei D."/>
        </authorList>
    </citation>
    <scope>NUCLEOTIDE SEQUENCE [LARGE SCALE GENOMIC DNA]</scope>
    <source>
        <strain evidence="1">Sxm20200214</strain>
        <tissue evidence="1">Leaf</tissue>
    </source>
</reference>